<sequence length="105" mass="12192">MSEHNNQLIKGTWSRYLSVSSLSSSRWESDRKLRAWRIGGEEQLESSRPSICPPNHQIDVHSLIITSSRETRRTRAIPSPLYAKLLRDFQSKVPKRIPPRPNTRN</sequence>
<keyword evidence="2" id="KW-1185">Reference proteome</keyword>
<name>A0A139WFF4_TRICA</name>
<reference evidence="1 2" key="1">
    <citation type="journal article" date="2008" name="Nature">
        <title>The genome of the model beetle and pest Tribolium castaneum.</title>
        <authorList>
            <consortium name="Tribolium Genome Sequencing Consortium"/>
            <person name="Richards S."/>
            <person name="Gibbs R.A."/>
            <person name="Weinstock G.M."/>
            <person name="Brown S.J."/>
            <person name="Denell R."/>
            <person name="Beeman R.W."/>
            <person name="Gibbs R."/>
            <person name="Beeman R.W."/>
            <person name="Brown S.J."/>
            <person name="Bucher G."/>
            <person name="Friedrich M."/>
            <person name="Grimmelikhuijzen C.J."/>
            <person name="Klingler M."/>
            <person name="Lorenzen M."/>
            <person name="Richards S."/>
            <person name="Roth S."/>
            <person name="Schroder R."/>
            <person name="Tautz D."/>
            <person name="Zdobnov E.M."/>
            <person name="Muzny D."/>
            <person name="Gibbs R.A."/>
            <person name="Weinstock G.M."/>
            <person name="Attaway T."/>
            <person name="Bell S."/>
            <person name="Buhay C.J."/>
            <person name="Chandrabose M.N."/>
            <person name="Chavez D."/>
            <person name="Clerk-Blankenburg K.P."/>
            <person name="Cree A."/>
            <person name="Dao M."/>
            <person name="Davis C."/>
            <person name="Chacko J."/>
            <person name="Dinh H."/>
            <person name="Dugan-Rocha S."/>
            <person name="Fowler G."/>
            <person name="Garner T.T."/>
            <person name="Garnes J."/>
            <person name="Gnirke A."/>
            <person name="Hawes A."/>
            <person name="Hernandez J."/>
            <person name="Hines S."/>
            <person name="Holder M."/>
            <person name="Hume J."/>
            <person name="Jhangiani S.N."/>
            <person name="Joshi V."/>
            <person name="Khan Z.M."/>
            <person name="Jackson L."/>
            <person name="Kovar C."/>
            <person name="Kowis A."/>
            <person name="Lee S."/>
            <person name="Lewis L.R."/>
            <person name="Margolis J."/>
            <person name="Morgan M."/>
            <person name="Nazareth L.V."/>
            <person name="Nguyen N."/>
            <person name="Okwuonu G."/>
            <person name="Parker D."/>
            <person name="Richards S."/>
            <person name="Ruiz S.J."/>
            <person name="Santibanez J."/>
            <person name="Savard J."/>
            <person name="Scherer S.E."/>
            <person name="Schneider B."/>
            <person name="Sodergren E."/>
            <person name="Tautz D."/>
            <person name="Vattahil S."/>
            <person name="Villasana D."/>
            <person name="White C.S."/>
            <person name="Wright R."/>
            <person name="Park Y."/>
            <person name="Beeman R.W."/>
            <person name="Lord J."/>
            <person name="Oppert B."/>
            <person name="Lorenzen M."/>
            <person name="Brown S."/>
            <person name="Wang L."/>
            <person name="Savard J."/>
            <person name="Tautz D."/>
            <person name="Richards S."/>
            <person name="Weinstock G."/>
            <person name="Gibbs R.A."/>
            <person name="Liu Y."/>
            <person name="Worley K."/>
            <person name="Weinstock G."/>
            <person name="Elsik C.G."/>
            <person name="Reese J.T."/>
            <person name="Elhaik E."/>
            <person name="Landan G."/>
            <person name="Graur D."/>
            <person name="Arensburger P."/>
            <person name="Atkinson P."/>
            <person name="Beeman R.W."/>
            <person name="Beidler J."/>
            <person name="Brown S.J."/>
            <person name="Demuth J.P."/>
            <person name="Drury D.W."/>
            <person name="Du Y.Z."/>
            <person name="Fujiwara H."/>
            <person name="Lorenzen M."/>
            <person name="Maselli V."/>
            <person name="Osanai M."/>
            <person name="Park Y."/>
            <person name="Robertson H.M."/>
            <person name="Tu Z."/>
            <person name="Wang J.J."/>
            <person name="Wang S."/>
            <person name="Richards S."/>
            <person name="Song H."/>
            <person name="Zhang L."/>
            <person name="Sodergren E."/>
            <person name="Werner D."/>
            <person name="Stanke M."/>
            <person name="Morgenstern B."/>
            <person name="Solovyev V."/>
            <person name="Kosarev P."/>
            <person name="Brown G."/>
            <person name="Chen H.C."/>
            <person name="Ermolaeva O."/>
            <person name="Hlavina W."/>
            <person name="Kapustin Y."/>
            <person name="Kiryutin B."/>
            <person name="Kitts P."/>
            <person name="Maglott D."/>
            <person name="Pruitt K."/>
            <person name="Sapojnikov V."/>
            <person name="Souvorov A."/>
            <person name="Mackey A.J."/>
            <person name="Waterhouse R.M."/>
            <person name="Wyder S."/>
            <person name="Zdobnov E.M."/>
            <person name="Zdobnov E.M."/>
            <person name="Wyder S."/>
            <person name="Kriventseva E.V."/>
            <person name="Kadowaki T."/>
            <person name="Bork P."/>
            <person name="Aranda M."/>
            <person name="Bao R."/>
            <person name="Beermann A."/>
            <person name="Berns N."/>
            <person name="Bolognesi R."/>
            <person name="Bonneton F."/>
            <person name="Bopp D."/>
            <person name="Brown S.J."/>
            <person name="Bucher G."/>
            <person name="Butts T."/>
            <person name="Chaumot A."/>
            <person name="Denell R.E."/>
            <person name="Ferrier D.E."/>
            <person name="Friedrich M."/>
            <person name="Gordon C.M."/>
            <person name="Jindra M."/>
            <person name="Klingler M."/>
            <person name="Lan Q."/>
            <person name="Lattorff H.M."/>
            <person name="Laudet V."/>
            <person name="von Levetsow C."/>
            <person name="Liu Z."/>
            <person name="Lutz R."/>
            <person name="Lynch J.A."/>
            <person name="da Fonseca R.N."/>
            <person name="Posnien N."/>
            <person name="Reuter R."/>
            <person name="Roth S."/>
            <person name="Savard J."/>
            <person name="Schinko J.B."/>
            <person name="Schmitt C."/>
            <person name="Schoppmeier M."/>
            <person name="Schroder R."/>
            <person name="Shippy T.D."/>
            <person name="Simonnet F."/>
            <person name="Marques-Souza H."/>
            <person name="Tautz D."/>
            <person name="Tomoyasu Y."/>
            <person name="Trauner J."/>
            <person name="Van der Zee M."/>
            <person name="Vervoort M."/>
            <person name="Wittkopp N."/>
            <person name="Wimmer E.A."/>
            <person name="Yang X."/>
            <person name="Jones A.K."/>
            <person name="Sattelle D.B."/>
            <person name="Ebert P.R."/>
            <person name="Nelson D."/>
            <person name="Scott J.G."/>
            <person name="Beeman R.W."/>
            <person name="Muthukrishnan S."/>
            <person name="Kramer K.J."/>
            <person name="Arakane Y."/>
            <person name="Beeman R.W."/>
            <person name="Zhu Q."/>
            <person name="Hogenkamp D."/>
            <person name="Dixit R."/>
            <person name="Oppert B."/>
            <person name="Jiang H."/>
            <person name="Zou Z."/>
            <person name="Marshall J."/>
            <person name="Elpidina E."/>
            <person name="Vinokurov K."/>
            <person name="Oppert C."/>
            <person name="Zou Z."/>
            <person name="Evans J."/>
            <person name="Lu Z."/>
            <person name="Zhao P."/>
            <person name="Sumathipala N."/>
            <person name="Altincicek B."/>
            <person name="Vilcinskas A."/>
            <person name="Williams M."/>
            <person name="Hultmark D."/>
            <person name="Hetru C."/>
            <person name="Jiang H."/>
            <person name="Grimmelikhuijzen C.J."/>
            <person name="Hauser F."/>
            <person name="Cazzamali G."/>
            <person name="Williamson M."/>
            <person name="Park Y."/>
            <person name="Li B."/>
            <person name="Tanaka Y."/>
            <person name="Predel R."/>
            <person name="Neupert S."/>
            <person name="Schachtner J."/>
            <person name="Verleyen P."/>
            <person name="Raible F."/>
            <person name="Bork P."/>
            <person name="Friedrich M."/>
            <person name="Walden K.K."/>
            <person name="Robertson H.M."/>
            <person name="Angeli S."/>
            <person name="Foret S."/>
            <person name="Bucher G."/>
            <person name="Schuetz S."/>
            <person name="Maleszka R."/>
            <person name="Wimmer E.A."/>
            <person name="Beeman R.W."/>
            <person name="Lorenzen M."/>
            <person name="Tomoyasu Y."/>
            <person name="Miller S.C."/>
            <person name="Grossmann D."/>
            <person name="Bucher G."/>
        </authorList>
    </citation>
    <scope>NUCLEOTIDE SEQUENCE [LARGE SCALE GENOMIC DNA]</scope>
    <source>
        <strain evidence="1 2">Georgia GA2</strain>
    </source>
</reference>
<dbReference type="AlphaFoldDB" id="A0A139WFF4"/>
<evidence type="ECO:0000313" key="2">
    <source>
        <dbReference type="Proteomes" id="UP000007266"/>
    </source>
</evidence>
<accession>A0A139WFF4</accession>
<dbReference type="EMBL" id="KQ971352">
    <property type="protein sequence ID" value="KYB26609.1"/>
    <property type="molecule type" value="Genomic_DNA"/>
</dbReference>
<dbReference type="InParanoid" id="A0A139WFF4"/>
<proteinExistence type="predicted"/>
<evidence type="ECO:0000313" key="1">
    <source>
        <dbReference type="EMBL" id="KYB26609.1"/>
    </source>
</evidence>
<gene>
    <name evidence="1" type="primary">AUGUSTUS-3.0.2_33569</name>
    <name evidence="1" type="ORF">TcasGA2_TC033569</name>
</gene>
<dbReference type="Proteomes" id="UP000007266">
    <property type="component" value="Linkage group 7"/>
</dbReference>
<protein>
    <submittedName>
        <fullName evidence="1">Uncharacterized protein</fullName>
    </submittedName>
</protein>
<organism evidence="1 2">
    <name type="scientific">Tribolium castaneum</name>
    <name type="common">Red flour beetle</name>
    <dbReference type="NCBI Taxonomy" id="7070"/>
    <lineage>
        <taxon>Eukaryota</taxon>
        <taxon>Metazoa</taxon>
        <taxon>Ecdysozoa</taxon>
        <taxon>Arthropoda</taxon>
        <taxon>Hexapoda</taxon>
        <taxon>Insecta</taxon>
        <taxon>Pterygota</taxon>
        <taxon>Neoptera</taxon>
        <taxon>Endopterygota</taxon>
        <taxon>Coleoptera</taxon>
        <taxon>Polyphaga</taxon>
        <taxon>Cucujiformia</taxon>
        <taxon>Tenebrionidae</taxon>
        <taxon>Tenebrionidae incertae sedis</taxon>
        <taxon>Tribolium</taxon>
    </lineage>
</organism>
<reference evidence="1 2" key="2">
    <citation type="journal article" date="2010" name="Nucleic Acids Res.">
        <title>BeetleBase in 2010: revisions to provide comprehensive genomic information for Tribolium castaneum.</title>
        <authorList>
            <person name="Kim H.S."/>
            <person name="Murphy T."/>
            <person name="Xia J."/>
            <person name="Caragea D."/>
            <person name="Park Y."/>
            <person name="Beeman R.W."/>
            <person name="Lorenzen M.D."/>
            <person name="Butcher S."/>
            <person name="Manak J.R."/>
            <person name="Brown S.J."/>
        </authorList>
    </citation>
    <scope>GENOME REANNOTATION</scope>
    <source>
        <strain evidence="1 2">Georgia GA2</strain>
    </source>
</reference>